<dbReference type="RefSeq" id="WP_374807200.1">
    <property type="nucleotide sequence ID" value="NZ_JAUCBM010000020.1"/>
</dbReference>
<evidence type="ECO:0008006" key="3">
    <source>
        <dbReference type="Google" id="ProtNLM"/>
    </source>
</evidence>
<reference evidence="2" key="1">
    <citation type="journal article" date="2019" name="Int. J. Syst. Evol. Microbiol.">
        <title>The Global Catalogue of Microorganisms (GCM) 10K type strain sequencing project: providing services to taxonomists for standard genome sequencing and annotation.</title>
        <authorList>
            <consortium name="The Broad Institute Genomics Platform"/>
            <consortium name="The Broad Institute Genome Sequencing Center for Infectious Disease"/>
            <person name="Wu L."/>
            <person name="Ma J."/>
        </authorList>
    </citation>
    <scope>NUCLEOTIDE SEQUENCE [LARGE SCALE GENOMIC DNA]</scope>
    <source>
        <strain evidence="2">CCUG 49584</strain>
    </source>
</reference>
<dbReference type="PANTHER" id="PTHR35528">
    <property type="entry name" value="BLL1675 PROTEIN"/>
    <property type="match status" value="1"/>
</dbReference>
<gene>
    <name evidence="1" type="ORF">ACFQ35_12245</name>
</gene>
<proteinExistence type="predicted"/>
<accession>A0ABW3V4J1</accession>
<name>A0ABW3V4J1_9HYPH</name>
<dbReference type="PANTHER" id="PTHR35528:SF3">
    <property type="entry name" value="BLL1675 PROTEIN"/>
    <property type="match status" value="1"/>
</dbReference>
<evidence type="ECO:0000313" key="1">
    <source>
        <dbReference type="EMBL" id="MFD1227908.1"/>
    </source>
</evidence>
<dbReference type="InterPro" id="IPR052183">
    <property type="entry name" value="IS_Transposase"/>
</dbReference>
<sequence>MKQQVPTYKNHRFQISIVTHAIWLYFRFNLSLREIEEMMLERGVEVSYETIRRWRCLHGSLLTATIASQVTFTH</sequence>
<dbReference type="EMBL" id="JBHTMA010000039">
    <property type="protein sequence ID" value="MFD1227908.1"/>
    <property type="molecule type" value="Genomic_DNA"/>
</dbReference>
<comment type="caution">
    <text evidence="1">The sequence shown here is derived from an EMBL/GenBank/DDBJ whole genome shotgun (WGS) entry which is preliminary data.</text>
</comment>
<organism evidence="1 2">
    <name type="scientific">Pseudochrobactrum kiredjianiae</name>
    <dbReference type="NCBI Taxonomy" id="386305"/>
    <lineage>
        <taxon>Bacteria</taxon>
        <taxon>Pseudomonadati</taxon>
        <taxon>Pseudomonadota</taxon>
        <taxon>Alphaproteobacteria</taxon>
        <taxon>Hyphomicrobiales</taxon>
        <taxon>Brucellaceae</taxon>
        <taxon>Pseudochrobactrum</taxon>
    </lineage>
</organism>
<dbReference type="Proteomes" id="UP001597263">
    <property type="component" value="Unassembled WGS sequence"/>
</dbReference>
<evidence type="ECO:0000313" key="2">
    <source>
        <dbReference type="Proteomes" id="UP001597263"/>
    </source>
</evidence>
<protein>
    <recommendedName>
        <fullName evidence="3">IS6 family transposase</fullName>
    </recommendedName>
</protein>
<keyword evidence="2" id="KW-1185">Reference proteome</keyword>